<organism evidence="1 2">
    <name type="scientific">Panagrolaimus sp. PS1159</name>
    <dbReference type="NCBI Taxonomy" id="55785"/>
    <lineage>
        <taxon>Eukaryota</taxon>
        <taxon>Metazoa</taxon>
        <taxon>Ecdysozoa</taxon>
        <taxon>Nematoda</taxon>
        <taxon>Chromadorea</taxon>
        <taxon>Rhabditida</taxon>
        <taxon>Tylenchina</taxon>
        <taxon>Panagrolaimomorpha</taxon>
        <taxon>Panagrolaimoidea</taxon>
        <taxon>Panagrolaimidae</taxon>
        <taxon>Panagrolaimus</taxon>
    </lineage>
</organism>
<accession>A0AC35FLN3</accession>
<protein>
    <submittedName>
        <fullName evidence="2">Core-2/I-Branching enzyme</fullName>
    </submittedName>
</protein>
<name>A0AC35FLN3_9BILA</name>
<evidence type="ECO:0000313" key="1">
    <source>
        <dbReference type="Proteomes" id="UP000887580"/>
    </source>
</evidence>
<proteinExistence type="predicted"/>
<dbReference type="WBParaSite" id="PS1159_v2.g18725.t1">
    <property type="protein sequence ID" value="PS1159_v2.g18725.t1"/>
    <property type="gene ID" value="PS1159_v2.g18725"/>
</dbReference>
<sequence length="360" mass="42593">MECEDIFSRHYFPLKPLTNSEKDFPIAFARIVYRDYYFLETELATNYQPQNFYCYAIDKKSKKIFHEQIKNLSKCFPNVFFTKKEYAVDSAGHFMNIAHLECIKLLNEFKWKYVVLLQNHDFAIKTNAEMVQIFKWLNGTNDVELRKLPKKRIDKTYNYTFEDLKLFKNETRNSISFNGFPPQLNFAKGYVESSLSKEMVNFMLNEMDLTELLIRLNKRGFGVDEIFIPTLQATEALNIPGGFFHRCIDKMGGNIHFTRKSSWNGANCQSKILRHGICVYGLEDLIVLENYPQIFANKMIQDVDFGAYICWSERMFNRTFNENRLDPIETLNATIYLEHPAVRYNRERHLPNFDPEKFQC</sequence>
<reference evidence="2" key="1">
    <citation type="submission" date="2022-11" db="UniProtKB">
        <authorList>
            <consortium name="WormBaseParasite"/>
        </authorList>
    </citation>
    <scope>IDENTIFICATION</scope>
</reference>
<dbReference type="Proteomes" id="UP000887580">
    <property type="component" value="Unplaced"/>
</dbReference>
<evidence type="ECO:0000313" key="2">
    <source>
        <dbReference type="WBParaSite" id="PS1159_v2.g18725.t1"/>
    </source>
</evidence>